<evidence type="ECO:0000256" key="2">
    <source>
        <dbReference type="ARBA" id="ARBA00010219"/>
    </source>
</evidence>
<comment type="pathway">
    <text evidence="1">Amino-acid biosynthesis; L-lysine biosynthesis via DAP pathway; DL-2,6-diaminopimelate from LL-2,6-diaminopimelate: step 1/1.</text>
</comment>
<dbReference type="EC" id="5.1.1.7" evidence="3"/>
<sequence>MHGAGNDYIYIDTIKHGYDVDFNKLAKTISSRHFSVGGDGLVLIMPSDNADYRMKMFNADGSEAEMCGNAIRCVGKYLFDHGYLKKETFTIETHLDN</sequence>
<dbReference type="GO" id="GO:0009089">
    <property type="term" value="P:lysine biosynthetic process via diaminopimelate"/>
    <property type="evidence" value="ECO:0007669"/>
    <property type="project" value="UniProtKB-UniPathway"/>
</dbReference>
<evidence type="ECO:0000313" key="8">
    <source>
        <dbReference type="EMBL" id="KKK93621.1"/>
    </source>
</evidence>
<evidence type="ECO:0000256" key="5">
    <source>
        <dbReference type="ARBA" id="ARBA00023154"/>
    </source>
</evidence>
<dbReference type="PANTHER" id="PTHR31689">
    <property type="entry name" value="DIAMINOPIMELATE EPIMERASE, CHLOROPLASTIC"/>
    <property type="match status" value="1"/>
</dbReference>
<dbReference type="GO" id="GO:0008837">
    <property type="term" value="F:diaminopimelate epimerase activity"/>
    <property type="evidence" value="ECO:0007669"/>
    <property type="project" value="UniProtKB-EC"/>
</dbReference>
<keyword evidence="5" id="KW-0457">Lysine biosynthesis</keyword>
<comment type="similarity">
    <text evidence="2">Belongs to the diaminopimelate epimerase family.</text>
</comment>
<dbReference type="Gene3D" id="3.10.310.10">
    <property type="entry name" value="Diaminopimelate Epimerase, Chain A, domain 1"/>
    <property type="match status" value="1"/>
</dbReference>
<dbReference type="AlphaFoldDB" id="A0A0F9CAA0"/>
<dbReference type="GO" id="GO:0005829">
    <property type="term" value="C:cytosol"/>
    <property type="evidence" value="ECO:0007669"/>
    <property type="project" value="TreeGrafter"/>
</dbReference>
<comment type="caution">
    <text evidence="8">The sequence shown here is derived from an EMBL/GenBank/DDBJ whole genome shotgun (WGS) entry which is preliminary data.</text>
</comment>
<evidence type="ECO:0000256" key="4">
    <source>
        <dbReference type="ARBA" id="ARBA00022605"/>
    </source>
</evidence>
<organism evidence="8">
    <name type="scientific">marine sediment metagenome</name>
    <dbReference type="NCBI Taxonomy" id="412755"/>
    <lineage>
        <taxon>unclassified sequences</taxon>
        <taxon>metagenomes</taxon>
        <taxon>ecological metagenomes</taxon>
    </lineage>
</organism>
<dbReference type="UniPathway" id="UPA00034">
    <property type="reaction ID" value="UER00025"/>
</dbReference>
<feature type="non-terminal residue" evidence="8">
    <location>
        <position position="97"/>
    </location>
</feature>
<dbReference type="InterPro" id="IPR001653">
    <property type="entry name" value="DAP_epimerase_DapF"/>
</dbReference>
<dbReference type="SUPFAM" id="SSF54506">
    <property type="entry name" value="Diaminopimelate epimerase-like"/>
    <property type="match status" value="1"/>
</dbReference>
<comment type="catalytic activity">
    <reaction evidence="7">
        <text>(2S,6S)-2,6-diaminopimelate = meso-2,6-diaminopimelate</text>
        <dbReference type="Rhea" id="RHEA:15393"/>
        <dbReference type="ChEBI" id="CHEBI:57609"/>
        <dbReference type="ChEBI" id="CHEBI:57791"/>
        <dbReference type="EC" id="5.1.1.7"/>
    </reaction>
</comment>
<evidence type="ECO:0000256" key="6">
    <source>
        <dbReference type="ARBA" id="ARBA00023235"/>
    </source>
</evidence>
<keyword evidence="6" id="KW-0413">Isomerase</keyword>
<gene>
    <name evidence="8" type="ORF">LCGC14_2691040</name>
</gene>
<keyword evidence="4" id="KW-0028">Amino-acid biosynthesis</keyword>
<evidence type="ECO:0000256" key="3">
    <source>
        <dbReference type="ARBA" id="ARBA00013080"/>
    </source>
</evidence>
<proteinExistence type="inferred from homology"/>
<evidence type="ECO:0000256" key="1">
    <source>
        <dbReference type="ARBA" id="ARBA00005196"/>
    </source>
</evidence>
<protein>
    <recommendedName>
        <fullName evidence="3">diaminopimelate epimerase</fullName>
        <ecNumber evidence="3">5.1.1.7</ecNumber>
    </recommendedName>
</protein>
<evidence type="ECO:0000256" key="7">
    <source>
        <dbReference type="ARBA" id="ARBA00051712"/>
    </source>
</evidence>
<dbReference type="PANTHER" id="PTHR31689:SF0">
    <property type="entry name" value="DIAMINOPIMELATE EPIMERASE"/>
    <property type="match status" value="1"/>
</dbReference>
<dbReference type="InterPro" id="IPR018510">
    <property type="entry name" value="DAP_epimerase_AS"/>
</dbReference>
<accession>A0A0F9CAA0</accession>
<reference evidence="8" key="1">
    <citation type="journal article" date="2015" name="Nature">
        <title>Complex archaea that bridge the gap between prokaryotes and eukaryotes.</title>
        <authorList>
            <person name="Spang A."/>
            <person name="Saw J.H."/>
            <person name="Jorgensen S.L."/>
            <person name="Zaremba-Niedzwiedzka K."/>
            <person name="Martijn J."/>
            <person name="Lind A.E."/>
            <person name="van Eijk R."/>
            <person name="Schleper C."/>
            <person name="Guy L."/>
            <person name="Ettema T.J."/>
        </authorList>
    </citation>
    <scope>NUCLEOTIDE SEQUENCE</scope>
</reference>
<dbReference type="PROSITE" id="PS01326">
    <property type="entry name" value="DAP_EPIMERASE"/>
    <property type="match status" value="1"/>
</dbReference>
<name>A0A0F9CAA0_9ZZZZ</name>
<dbReference type="Pfam" id="PF01678">
    <property type="entry name" value="DAP_epimerase"/>
    <property type="match status" value="1"/>
</dbReference>
<dbReference type="EMBL" id="LAZR01047697">
    <property type="protein sequence ID" value="KKK93621.1"/>
    <property type="molecule type" value="Genomic_DNA"/>
</dbReference>